<protein>
    <submittedName>
        <fullName evidence="1">Uncharacterized protein</fullName>
    </submittedName>
</protein>
<evidence type="ECO:0000313" key="1">
    <source>
        <dbReference type="EMBL" id="AIZ42783.1"/>
    </source>
</evidence>
<reference evidence="1 2" key="1">
    <citation type="journal article" date="2014" name="Environ. Microbiol.">
        <title>Contrasting genomic patterns and infection strategies of two co-existing Bacteroidetes podovirus genera.</title>
        <authorList>
            <person name="Holmfeldt K."/>
            <person name="Howard-Varona C."/>
            <person name="Solonenko N."/>
            <person name="Sullivan M.B."/>
        </authorList>
    </citation>
    <scope>NUCLEOTIDE SEQUENCE [LARGE SCALE GENOMIC DNA]</scope>
    <source>
        <strain evidence="1 2">18</strain>
    </source>
</reference>
<gene>
    <name evidence="1" type="ORF">M666_15100</name>
</gene>
<proteinExistence type="predicted"/>
<evidence type="ECO:0000313" key="2">
    <source>
        <dbReference type="Proteomes" id="UP000030786"/>
    </source>
</evidence>
<name>A0AAU8RQA1_9FLAO</name>
<dbReference type="Proteomes" id="UP000030786">
    <property type="component" value="Chromosome"/>
</dbReference>
<dbReference type="KEGG" id="cbat:M666_15100"/>
<dbReference type="EMBL" id="CP009976">
    <property type="protein sequence ID" value="AIZ42783.1"/>
    <property type="molecule type" value="Genomic_DNA"/>
</dbReference>
<organism evidence="1 2">
    <name type="scientific">Cellulophaga baltica 18</name>
    <dbReference type="NCBI Taxonomy" id="1348584"/>
    <lineage>
        <taxon>Bacteria</taxon>
        <taxon>Pseudomonadati</taxon>
        <taxon>Bacteroidota</taxon>
        <taxon>Flavobacteriia</taxon>
        <taxon>Flavobacteriales</taxon>
        <taxon>Flavobacteriaceae</taxon>
        <taxon>Cellulophaga</taxon>
    </lineage>
</organism>
<accession>A0AAU8RQA1</accession>
<dbReference type="AlphaFoldDB" id="A0AAU8RQA1"/>
<sequence length="319" mass="37370">MIRYFLIFLLVGILNACGQDLKNIVPVKMTSYDSLLLSQLDKNSKHKKIKYALSTTSKLPYSLKINDILAEENIVPNDDRVLNHFTWSYLENYILGNGNYTAKYTFQPHEDPEIAAEDGLIHQSDLDELEIELLRYEEYDGEIENITIHKKFTFTIPNPVSFTEQEIEFTIKDLPYKIKGWSESQDLRDIDSELLKKEVVAYYQELRNILNEGSNYKYTYELQKTKYLEAALSAYLNKEEYLNMLNTNATNKITKNKMYPIENYSLAIEAEGRLVKLYRTDSELLNWDVLIYEDEKYRNSLAVRLHKPKGSDTFEIITK</sequence>